<dbReference type="Gene3D" id="2.40.160.210">
    <property type="entry name" value="Acyl-CoA thioesterase, double hotdog domain"/>
    <property type="match status" value="1"/>
</dbReference>
<evidence type="ECO:0000259" key="1">
    <source>
        <dbReference type="Pfam" id="PF13622"/>
    </source>
</evidence>
<feature type="domain" description="Acyl-CoA thioesterase-like N-terminal HotDog" evidence="1">
    <location>
        <begin position="24"/>
        <end position="113"/>
    </location>
</feature>
<dbReference type="InterPro" id="IPR049449">
    <property type="entry name" value="TesB_ACOT8-like_N"/>
</dbReference>
<dbReference type="PANTHER" id="PTHR38110:SF4">
    <property type="entry name" value="THIOESTERASE-LIKE SUPERFAMILY-DOMAIN-CONTAINING PROTEIN"/>
    <property type="match status" value="1"/>
</dbReference>
<dbReference type="InterPro" id="IPR029069">
    <property type="entry name" value="HotDog_dom_sf"/>
</dbReference>
<dbReference type="Pfam" id="PF20789">
    <property type="entry name" value="4HBT_3C"/>
    <property type="match status" value="1"/>
</dbReference>
<dbReference type="EMBL" id="JARVKF010000353">
    <property type="protein sequence ID" value="KAK9418763.1"/>
    <property type="molecule type" value="Genomic_DNA"/>
</dbReference>
<accession>A0ABR2UVQ4</accession>
<protein>
    <submittedName>
        <fullName evidence="3">Thioesterase domain-containing protein</fullName>
    </submittedName>
</protein>
<evidence type="ECO:0000313" key="3">
    <source>
        <dbReference type="EMBL" id="KAK9418763.1"/>
    </source>
</evidence>
<organism evidence="3 4">
    <name type="scientific">Seiridium unicorne</name>
    <dbReference type="NCBI Taxonomy" id="138068"/>
    <lineage>
        <taxon>Eukaryota</taxon>
        <taxon>Fungi</taxon>
        <taxon>Dikarya</taxon>
        <taxon>Ascomycota</taxon>
        <taxon>Pezizomycotina</taxon>
        <taxon>Sordariomycetes</taxon>
        <taxon>Xylariomycetidae</taxon>
        <taxon>Amphisphaeriales</taxon>
        <taxon>Sporocadaceae</taxon>
        <taxon>Seiridium</taxon>
    </lineage>
</organism>
<comment type="caution">
    <text evidence="3">The sequence shown here is derived from an EMBL/GenBank/DDBJ whole genome shotgun (WGS) entry which is preliminary data.</text>
</comment>
<sequence length="333" mass="37159">MISILKRQIDLRQTAHDTYTASWHSDWVLGSTLHGGCVAAIIHYTAATHLATEPALVRRNQPDILKLQIEFLRACERCESTVTVTILKLGATSSILQLQLSQNGQVKIHALATSTDFEKPLGPTVRTAWSLLPHPKPVPDFDRVKAHQPEPNWVPARLSGEIIPFTSRMLILDPRGGFPFDGICDAWNGFQENEYMDSTYLAMMADTLPSMSDTLLRNGGLYDAHAFYDKAEVWARENPGVPAEITNSISEALQASTFNQTISLDIVFKRRLPTKGIPWIFTRTATKMLDGGRMNVDVTICNQDMELLCESHQLVLVLEAQRKFRGSKEGSVL</sequence>
<dbReference type="Proteomes" id="UP001408356">
    <property type="component" value="Unassembled WGS sequence"/>
</dbReference>
<proteinExistence type="predicted"/>
<dbReference type="PANTHER" id="PTHR38110">
    <property type="entry name" value="CHROMOSOME 23, WHOLE GENOME SHOTGUN SEQUENCE"/>
    <property type="match status" value="1"/>
</dbReference>
<dbReference type="InterPro" id="IPR042171">
    <property type="entry name" value="Acyl-CoA_hotdog"/>
</dbReference>
<dbReference type="Pfam" id="PF13622">
    <property type="entry name" value="4HBT_3"/>
    <property type="match status" value="1"/>
</dbReference>
<dbReference type="InterPro" id="IPR049450">
    <property type="entry name" value="ACOT8-like_C"/>
</dbReference>
<gene>
    <name evidence="3" type="ORF">SUNI508_07783</name>
</gene>
<dbReference type="SUPFAM" id="SSF54637">
    <property type="entry name" value="Thioesterase/thiol ester dehydrase-isomerase"/>
    <property type="match status" value="2"/>
</dbReference>
<name>A0ABR2UVQ4_9PEZI</name>
<evidence type="ECO:0000313" key="4">
    <source>
        <dbReference type="Proteomes" id="UP001408356"/>
    </source>
</evidence>
<reference evidence="3 4" key="1">
    <citation type="journal article" date="2024" name="J. Plant Pathol.">
        <title>Sequence and assembly of the genome of Seiridium unicorne, isolate CBS 538.82, causal agent of cypress canker disease.</title>
        <authorList>
            <person name="Scali E."/>
            <person name="Rocca G.D."/>
            <person name="Danti R."/>
            <person name="Garbelotto M."/>
            <person name="Barberini S."/>
            <person name="Baroncelli R."/>
            <person name="Emiliani G."/>
        </authorList>
    </citation>
    <scope>NUCLEOTIDE SEQUENCE [LARGE SCALE GENOMIC DNA]</scope>
    <source>
        <strain evidence="3 4">BM-138-508</strain>
    </source>
</reference>
<keyword evidence="4" id="KW-1185">Reference proteome</keyword>
<dbReference type="InterPro" id="IPR052389">
    <property type="entry name" value="Sec_Metab_Biosynth-Assoc"/>
</dbReference>
<feature type="domain" description="Acyl-CoA thioesterase-like C-terminal" evidence="2">
    <location>
        <begin position="156"/>
        <end position="317"/>
    </location>
</feature>
<evidence type="ECO:0000259" key="2">
    <source>
        <dbReference type="Pfam" id="PF20789"/>
    </source>
</evidence>